<dbReference type="GO" id="GO:0005524">
    <property type="term" value="F:ATP binding"/>
    <property type="evidence" value="ECO:0007669"/>
    <property type="project" value="UniProtKB-KW"/>
</dbReference>
<dbReference type="AlphaFoldDB" id="A0A931IWL1"/>
<dbReference type="RefSeq" id="WP_198100511.1">
    <property type="nucleotide sequence ID" value="NZ_JAEDAL010000003.1"/>
</dbReference>
<dbReference type="Proteomes" id="UP000620139">
    <property type="component" value="Unassembled WGS sequence"/>
</dbReference>
<dbReference type="Gene3D" id="3.40.50.300">
    <property type="entry name" value="P-loop containing nucleotide triphosphate hydrolases"/>
    <property type="match status" value="1"/>
</dbReference>
<feature type="domain" description="NadR/Ttd14 AAA" evidence="1">
    <location>
        <begin position="4"/>
        <end position="162"/>
    </location>
</feature>
<dbReference type="InterPro" id="IPR038727">
    <property type="entry name" value="NadR/Ttd14_AAA_dom"/>
</dbReference>
<evidence type="ECO:0000313" key="2">
    <source>
        <dbReference type="EMBL" id="MBH9552896.1"/>
    </source>
</evidence>
<dbReference type="EMBL" id="JAEDAL010000003">
    <property type="protein sequence ID" value="MBH9552896.1"/>
    <property type="molecule type" value="Genomic_DNA"/>
</dbReference>
<keyword evidence="3" id="KW-1185">Reference proteome</keyword>
<reference evidence="2" key="1">
    <citation type="submission" date="2020-12" db="EMBL/GenBank/DDBJ databases">
        <title>The genome sequence of Inhella sp. 4Y17.</title>
        <authorList>
            <person name="Liu Y."/>
        </authorList>
    </citation>
    <scope>NUCLEOTIDE SEQUENCE</scope>
    <source>
        <strain evidence="2">4Y10</strain>
    </source>
</reference>
<dbReference type="InterPro" id="IPR027417">
    <property type="entry name" value="P-loop_NTPase"/>
</dbReference>
<proteinExistence type="predicted"/>
<evidence type="ECO:0000313" key="3">
    <source>
        <dbReference type="Proteomes" id="UP000620139"/>
    </source>
</evidence>
<dbReference type="Pfam" id="PF13521">
    <property type="entry name" value="AAA_28"/>
    <property type="match status" value="1"/>
</dbReference>
<name>A0A931IWL1_9BURK</name>
<dbReference type="PANTHER" id="PTHR37512">
    <property type="entry name" value="TRIFUNCTIONAL NAD BIOSYNTHESIS/REGULATOR PROTEIN NADR"/>
    <property type="match status" value="1"/>
</dbReference>
<comment type="caution">
    <text evidence="2">The sequence shown here is derived from an EMBL/GenBank/DDBJ whole genome shotgun (WGS) entry which is preliminary data.</text>
</comment>
<accession>A0A931IWL1</accession>
<evidence type="ECO:0000259" key="1">
    <source>
        <dbReference type="Pfam" id="PF13521"/>
    </source>
</evidence>
<sequence length="181" mass="19746">MSCRVALLGAECTGKSTLTALLGLQYATHNAATVSEYLREWCIRERRTPAREEQAHIADEQTQRIAAAAKAHPLVIADTTALMTAVYSLHYFYDAQALTAALSAQRHFDLTLLCSPEGIPWISDGHLRESPAVRASTHAELLALLQAQDIPHQVLAGPMSERLPRAQALIQALPSFPHSLS</sequence>
<keyword evidence="2" id="KW-0547">Nucleotide-binding</keyword>
<protein>
    <submittedName>
        <fullName evidence="2">ATP-binding protein</fullName>
    </submittedName>
</protein>
<gene>
    <name evidence="2" type="ORF">I7X43_08520</name>
</gene>
<dbReference type="PANTHER" id="PTHR37512:SF1">
    <property type="entry name" value="NADR_TTD14 AAA DOMAIN-CONTAINING PROTEIN"/>
    <property type="match status" value="1"/>
</dbReference>
<dbReference type="SUPFAM" id="SSF52540">
    <property type="entry name" value="P-loop containing nucleoside triphosphate hydrolases"/>
    <property type="match status" value="1"/>
</dbReference>
<keyword evidence="2" id="KW-0067">ATP-binding</keyword>
<organism evidence="2 3">
    <name type="scientific">Inhella gelatinilytica</name>
    <dbReference type="NCBI Taxonomy" id="2795030"/>
    <lineage>
        <taxon>Bacteria</taxon>
        <taxon>Pseudomonadati</taxon>
        <taxon>Pseudomonadota</taxon>
        <taxon>Betaproteobacteria</taxon>
        <taxon>Burkholderiales</taxon>
        <taxon>Sphaerotilaceae</taxon>
        <taxon>Inhella</taxon>
    </lineage>
</organism>
<dbReference type="InterPro" id="IPR052735">
    <property type="entry name" value="NAD_biosynth-regulator"/>
</dbReference>